<dbReference type="EMBL" id="CAJPVJ010008060">
    <property type="protein sequence ID" value="CAG2171684.1"/>
    <property type="molecule type" value="Genomic_DNA"/>
</dbReference>
<dbReference type="InterPro" id="IPR050384">
    <property type="entry name" value="Endophilin_SH3RF"/>
</dbReference>
<keyword evidence="1 2" id="KW-0728">SH3 domain</keyword>
<evidence type="ECO:0000313" key="5">
    <source>
        <dbReference type="Proteomes" id="UP000728032"/>
    </source>
</evidence>
<feature type="domain" description="SH3" evidence="3">
    <location>
        <begin position="262"/>
        <end position="323"/>
    </location>
</feature>
<dbReference type="Gene3D" id="2.30.30.40">
    <property type="entry name" value="SH3 Domains"/>
    <property type="match status" value="2"/>
</dbReference>
<organism evidence="4">
    <name type="scientific">Oppiella nova</name>
    <dbReference type="NCBI Taxonomy" id="334625"/>
    <lineage>
        <taxon>Eukaryota</taxon>
        <taxon>Metazoa</taxon>
        <taxon>Ecdysozoa</taxon>
        <taxon>Arthropoda</taxon>
        <taxon>Chelicerata</taxon>
        <taxon>Arachnida</taxon>
        <taxon>Acari</taxon>
        <taxon>Acariformes</taxon>
        <taxon>Sarcoptiformes</taxon>
        <taxon>Oribatida</taxon>
        <taxon>Brachypylina</taxon>
        <taxon>Oppioidea</taxon>
        <taxon>Oppiidae</taxon>
        <taxon>Oppiella</taxon>
    </lineage>
</organism>
<dbReference type="PRINTS" id="PR00499">
    <property type="entry name" value="P67PHOX"/>
</dbReference>
<evidence type="ECO:0000256" key="2">
    <source>
        <dbReference type="PROSITE-ProRule" id="PRU00192"/>
    </source>
</evidence>
<dbReference type="AlphaFoldDB" id="A0A7R9M6Q9"/>
<dbReference type="PANTHER" id="PTHR14167:SF116">
    <property type="entry name" value="CAP, ISOFORM AC"/>
    <property type="match status" value="1"/>
</dbReference>
<dbReference type="OrthoDB" id="27823at2759"/>
<evidence type="ECO:0000259" key="3">
    <source>
        <dbReference type="PROSITE" id="PS50002"/>
    </source>
</evidence>
<dbReference type="EMBL" id="OC922885">
    <property type="protein sequence ID" value="CAD7654497.1"/>
    <property type="molecule type" value="Genomic_DNA"/>
</dbReference>
<dbReference type="SMART" id="SM00326">
    <property type="entry name" value="SH3"/>
    <property type="match status" value="2"/>
</dbReference>
<evidence type="ECO:0000313" key="4">
    <source>
        <dbReference type="EMBL" id="CAD7654497.1"/>
    </source>
</evidence>
<feature type="domain" description="SH3" evidence="3">
    <location>
        <begin position="431"/>
        <end position="490"/>
    </location>
</feature>
<keyword evidence="5" id="KW-1185">Reference proteome</keyword>
<name>A0A7R9M6Q9_9ACAR</name>
<sequence>MRRDVSFWDDSDRYFSTKSCRRLNSLIRVAMPVMRSMARIRSGLSSWPSSVHLCSSFSRSGYFSIRCTGLMSTEGMSKQLVRSRITSRPRARYCLASGWATVPTIGGKLTVVSVPQWLQLVVIFTVQTVGVLHLVQHIQETLADHLVLVFLHLGRLLELPDQQRRHVYYVLQVPKQSLQVDAIILGLFGVLEEYVGAYLQIHPATVVVVVMVAVVRGPDTSAYTNSPYGQHPGATDHWSDTCGQLSLIVLSEVSPQEVHEMGDKTYAKVMIEMRAQLEDEMDLHKDEVLIITEIVDKMYFRGQSADGTRVGIIPKRFVHILDHIPPNGAYQLRCSPRQLVFINAIIGLGSVVTISDPLLDMTSTATTPANGAHNHHIYTNDSSLYENTSDINDCPMDSPPSYDHVISSMMYSEAPVAQPSSLGYNNAYVGDVQSYGRALFSFHAVFPNELSLRENEIVHLIRHIDGDWIEGECDGRVGIFPKSFVEIIVDCDRNNSITAADESHLSGGAVGDHELFPTDTFGRVLYDFDGEIETDLR</sequence>
<dbReference type="Proteomes" id="UP000728032">
    <property type="component" value="Unassembled WGS sequence"/>
</dbReference>
<accession>A0A7R9M6Q9</accession>
<evidence type="ECO:0000256" key="1">
    <source>
        <dbReference type="ARBA" id="ARBA00022443"/>
    </source>
</evidence>
<dbReference type="PROSITE" id="PS50002">
    <property type="entry name" value="SH3"/>
    <property type="match status" value="2"/>
</dbReference>
<gene>
    <name evidence="4" type="ORF">ONB1V03_LOCUS11144</name>
</gene>
<dbReference type="InterPro" id="IPR001452">
    <property type="entry name" value="SH3_domain"/>
</dbReference>
<dbReference type="InterPro" id="IPR036028">
    <property type="entry name" value="SH3-like_dom_sf"/>
</dbReference>
<feature type="non-terminal residue" evidence="4">
    <location>
        <position position="537"/>
    </location>
</feature>
<protein>
    <recommendedName>
        <fullName evidence="3">SH3 domain-containing protein</fullName>
    </recommendedName>
</protein>
<dbReference type="PANTHER" id="PTHR14167">
    <property type="entry name" value="SH3 DOMAIN-CONTAINING"/>
    <property type="match status" value="1"/>
</dbReference>
<proteinExistence type="predicted"/>
<dbReference type="Pfam" id="PF07653">
    <property type="entry name" value="SH3_2"/>
    <property type="match status" value="1"/>
</dbReference>
<reference evidence="4" key="1">
    <citation type="submission" date="2020-11" db="EMBL/GenBank/DDBJ databases">
        <authorList>
            <person name="Tran Van P."/>
        </authorList>
    </citation>
    <scope>NUCLEOTIDE SEQUENCE</scope>
</reference>
<dbReference type="SUPFAM" id="SSF50044">
    <property type="entry name" value="SH3-domain"/>
    <property type="match status" value="2"/>
</dbReference>